<keyword evidence="5" id="KW-1185">Reference proteome</keyword>
<dbReference type="InterPro" id="IPR015915">
    <property type="entry name" value="Kelch-typ_b-propeller"/>
</dbReference>
<evidence type="ECO:0000256" key="2">
    <source>
        <dbReference type="ARBA" id="ARBA00022737"/>
    </source>
</evidence>
<feature type="non-terminal residue" evidence="4">
    <location>
        <position position="1"/>
    </location>
</feature>
<keyword evidence="1" id="KW-0880">Kelch repeat</keyword>
<protein>
    <submittedName>
        <fullName evidence="4">Pds5a protein</fullName>
    </submittedName>
</protein>
<dbReference type="AlphaFoldDB" id="A0A812W5Y9"/>
<sequence>ALASVERGPLWWSEVPCTGAVPSHRQGLALCGAPGPQERAVLFGGNTSVRVAGGWQSSSTLCMVDLPADDYGSVNFSMFEPSSPSTPWPCSRWGATLTTASSSQDGAALLWGGWSREGDTDMPWMLRFREAGPCWSELSCERRPPAAAFHTGTGLPDGKRLALIGGLGNGSSRDAVWTFDSSSGQFEKLCDGGPAPAGHVAAADFEAQRLVVCFGVRRSQPFIEDNFMKTTSVLDLRMGRWDDDAWKGDTPSAAPLARRNAAAASLGHRIIVSGGYNDEEFRSLEDTWSFNMRTGRWAQIAQQGAPRMEGHKAVASGLDIFTFGGHALLGRFPRPTVSVHRLALGKADPLQAYSAAPESRSNLKSSEKDSSSQGYPSQHHE</sequence>
<dbReference type="EMBL" id="CAJNIZ010043457">
    <property type="protein sequence ID" value="CAE7660672.1"/>
    <property type="molecule type" value="Genomic_DNA"/>
</dbReference>
<dbReference type="PANTHER" id="PTHR46647:SF1">
    <property type="entry name" value="RAB9 EFFECTOR PROTEIN WITH KELCH MOTIFS"/>
    <property type="match status" value="1"/>
</dbReference>
<dbReference type="PANTHER" id="PTHR46647">
    <property type="entry name" value="RAB9 EFFECTOR PROTEIN WITH KELCH MOTIFS"/>
    <property type="match status" value="1"/>
</dbReference>
<dbReference type="Pfam" id="PF24681">
    <property type="entry name" value="Kelch_KLHDC2_KLHL20_DRC7"/>
    <property type="match status" value="1"/>
</dbReference>
<dbReference type="InterPro" id="IPR011043">
    <property type="entry name" value="Gal_Oxase/kelch_b-propeller"/>
</dbReference>
<accession>A0A812W5Y9</accession>
<evidence type="ECO:0000313" key="4">
    <source>
        <dbReference type="EMBL" id="CAE7660672.1"/>
    </source>
</evidence>
<keyword evidence="2" id="KW-0677">Repeat</keyword>
<name>A0A812W5Y9_SYMPI</name>
<gene>
    <name evidence="4" type="primary">Pds5a</name>
    <name evidence="4" type="ORF">SPIL2461_LOCUS17910</name>
</gene>
<dbReference type="OrthoDB" id="418681at2759"/>
<dbReference type="Proteomes" id="UP000649617">
    <property type="component" value="Unassembled WGS sequence"/>
</dbReference>
<reference evidence="4" key="1">
    <citation type="submission" date="2021-02" db="EMBL/GenBank/DDBJ databases">
        <authorList>
            <person name="Dougan E. K."/>
            <person name="Rhodes N."/>
            <person name="Thang M."/>
            <person name="Chan C."/>
        </authorList>
    </citation>
    <scope>NUCLEOTIDE SEQUENCE</scope>
</reference>
<dbReference type="SUPFAM" id="SSF50965">
    <property type="entry name" value="Galactose oxidase, central domain"/>
    <property type="match status" value="1"/>
</dbReference>
<evidence type="ECO:0000256" key="3">
    <source>
        <dbReference type="SAM" id="MobiDB-lite"/>
    </source>
</evidence>
<proteinExistence type="predicted"/>
<comment type="caution">
    <text evidence="4">The sequence shown here is derived from an EMBL/GenBank/DDBJ whole genome shotgun (WGS) entry which is preliminary data.</text>
</comment>
<organism evidence="4 5">
    <name type="scientific">Symbiodinium pilosum</name>
    <name type="common">Dinoflagellate</name>
    <dbReference type="NCBI Taxonomy" id="2952"/>
    <lineage>
        <taxon>Eukaryota</taxon>
        <taxon>Sar</taxon>
        <taxon>Alveolata</taxon>
        <taxon>Dinophyceae</taxon>
        <taxon>Suessiales</taxon>
        <taxon>Symbiodiniaceae</taxon>
        <taxon>Symbiodinium</taxon>
    </lineage>
</organism>
<dbReference type="InterPro" id="IPR052124">
    <property type="entry name" value="Rab9_kelch_effector"/>
</dbReference>
<evidence type="ECO:0000256" key="1">
    <source>
        <dbReference type="ARBA" id="ARBA00022441"/>
    </source>
</evidence>
<evidence type="ECO:0000313" key="5">
    <source>
        <dbReference type="Proteomes" id="UP000649617"/>
    </source>
</evidence>
<dbReference type="Gene3D" id="2.120.10.80">
    <property type="entry name" value="Kelch-type beta propeller"/>
    <property type="match status" value="2"/>
</dbReference>
<feature type="region of interest" description="Disordered" evidence="3">
    <location>
        <begin position="350"/>
        <end position="381"/>
    </location>
</feature>